<dbReference type="KEGG" id="saqi:AXG55_02055"/>
<reference evidence="5 6" key="1">
    <citation type="submission" date="2016-10" db="EMBL/GenBank/DDBJ databases">
        <title>Silvanigrella aquatica sp. nov., isolated from a freshwater lake located in the Black Forest, Germany, description of Silvanigrellaceae fam. nov., Silvanigrellales ord. nov., reclassification of the order Bdellovibrionales in the class Oligoflexia, reclassification of the families Bacteriovoracaceae and Halobacteriovoraceae in the new order Bacteriovoracales ord. nov., and reclassification of the family Pseudobacteriovoracaceae in the order Oligoflexiales.</title>
        <authorList>
            <person name="Hahn M.W."/>
            <person name="Schmidt J."/>
            <person name="Koll U."/>
            <person name="Rohde M."/>
            <person name="Verbag S."/>
            <person name="Pitt A."/>
            <person name="Nakai R."/>
            <person name="Naganuma T."/>
            <person name="Lang E."/>
        </authorList>
    </citation>
    <scope>NUCLEOTIDE SEQUENCE [LARGE SCALE GENOMIC DNA]</scope>
    <source>
        <strain evidence="5 6">MWH-Nonnen-W8red</strain>
    </source>
</reference>
<accession>A0A1L4CXT7</accession>
<dbReference type="InterPro" id="IPR029063">
    <property type="entry name" value="SAM-dependent_MTases_sf"/>
</dbReference>
<evidence type="ECO:0000313" key="6">
    <source>
        <dbReference type="Proteomes" id="UP000184731"/>
    </source>
</evidence>
<evidence type="ECO:0000256" key="1">
    <source>
        <dbReference type="ARBA" id="ARBA00022603"/>
    </source>
</evidence>
<dbReference type="Proteomes" id="UP000184731">
    <property type="component" value="Chromosome"/>
</dbReference>
<dbReference type="EMBL" id="CP017834">
    <property type="protein sequence ID" value="APJ02771.1"/>
    <property type="molecule type" value="Genomic_DNA"/>
</dbReference>
<keyword evidence="3" id="KW-0949">S-adenosyl-L-methionine</keyword>
<dbReference type="GO" id="GO:0032259">
    <property type="term" value="P:methylation"/>
    <property type="evidence" value="ECO:0007669"/>
    <property type="project" value="UniProtKB-KW"/>
</dbReference>
<dbReference type="InterPro" id="IPR019614">
    <property type="entry name" value="SAM-dep_methyl-trfase"/>
</dbReference>
<evidence type="ECO:0000256" key="2">
    <source>
        <dbReference type="ARBA" id="ARBA00022679"/>
    </source>
</evidence>
<dbReference type="CDD" id="cd02440">
    <property type="entry name" value="AdoMet_MTases"/>
    <property type="match status" value="1"/>
</dbReference>
<protein>
    <recommendedName>
        <fullName evidence="4">S-adenosylmethionine-dependent methyltransferase domain-containing protein</fullName>
    </recommendedName>
</protein>
<dbReference type="Pfam" id="PF10672">
    <property type="entry name" value="Methyltrans_SAM"/>
    <property type="match status" value="1"/>
</dbReference>
<evidence type="ECO:0000259" key="4">
    <source>
        <dbReference type="Pfam" id="PF10672"/>
    </source>
</evidence>
<proteinExistence type="predicted"/>
<dbReference type="RefSeq" id="WP_148696480.1">
    <property type="nucleotide sequence ID" value="NZ_CP017834.1"/>
</dbReference>
<evidence type="ECO:0000313" key="5">
    <source>
        <dbReference type="EMBL" id="APJ02771.1"/>
    </source>
</evidence>
<evidence type="ECO:0000256" key="3">
    <source>
        <dbReference type="ARBA" id="ARBA00022691"/>
    </source>
</evidence>
<keyword evidence="1" id="KW-0489">Methyltransferase</keyword>
<dbReference type="Gene3D" id="3.30.750.80">
    <property type="entry name" value="RNA methyltransferase domain (HRMD) like"/>
    <property type="match status" value="1"/>
</dbReference>
<organism evidence="5 6">
    <name type="scientific">Silvanigrella aquatica</name>
    <dbReference type="NCBI Taxonomy" id="1915309"/>
    <lineage>
        <taxon>Bacteria</taxon>
        <taxon>Pseudomonadati</taxon>
        <taxon>Bdellovibrionota</taxon>
        <taxon>Oligoflexia</taxon>
        <taxon>Silvanigrellales</taxon>
        <taxon>Silvanigrellaceae</taxon>
        <taxon>Silvanigrella</taxon>
    </lineage>
</organism>
<dbReference type="GO" id="GO:0008168">
    <property type="term" value="F:methyltransferase activity"/>
    <property type="evidence" value="ECO:0007669"/>
    <property type="project" value="UniProtKB-KW"/>
</dbReference>
<dbReference type="OrthoDB" id="5289456at2"/>
<dbReference type="PANTHER" id="PTHR43042:SF3">
    <property type="entry name" value="RIBOSOMAL RNA LARGE SUBUNIT METHYLTRANSFERASE YWBD-RELATED"/>
    <property type="match status" value="1"/>
</dbReference>
<dbReference type="STRING" id="1915309.AXG55_02055"/>
<dbReference type="PANTHER" id="PTHR43042">
    <property type="entry name" value="SAM-DEPENDENT METHYLTRANSFERASE"/>
    <property type="match status" value="1"/>
</dbReference>
<feature type="domain" description="S-adenosylmethionine-dependent methyltransferase" evidence="4">
    <location>
        <begin position="116"/>
        <end position="276"/>
    </location>
</feature>
<keyword evidence="6" id="KW-1185">Reference proteome</keyword>
<keyword evidence="2" id="KW-0808">Transferase</keyword>
<dbReference type="AlphaFoldDB" id="A0A1L4CXT7"/>
<dbReference type="SUPFAM" id="SSF53335">
    <property type="entry name" value="S-adenosyl-L-methionine-dependent methyltransferases"/>
    <property type="match status" value="1"/>
</dbReference>
<gene>
    <name evidence="5" type="ORF">AXG55_02055</name>
</gene>
<dbReference type="Gene3D" id="3.40.50.150">
    <property type="entry name" value="Vaccinia Virus protein VP39"/>
    <property type="match status" value="1"/>
</dbReference>
<sequence length="320" mass="38011">MESMFKNRIIKNYNFLKKWAKRENITAYRVYDKDIPQYPFAVDLYSKSVVLYQYERSQNQKDMPEEFEMADKLQLDEVILTLKNVFCVEENNIYLKVRKKQKGISQYERQTEQGITEIIHEGDMKFIVNLSDYLDCGIFLDHRKTRQIVKKNAHNTHFLNLFAYTGSVSIAAAMGNAKSITTVDMSNTYLNWAKENFKLNNIPVDDHDFLRENIMEWLPKASIKAKKYDFIFVDPPSFSNSKKMQDSFDVQKDYVEILKHCERMLTPNGKIIFSCNLRSFKFDNELFSNNFKIENITKKTLPQDFRNEKIHYAWFLTKMN</sequence>
<name>A0A1L4CXT7_9BACT</name>